<proteinExistence type="predicted"/>
<protein>
    <submittedName>
        <fullName evidence="1">Uncharacterized protein</fullName>
    </submittedName>
</protein>
<sequence>MCNFSLKRFCCRLSLPKCIQFAYLLHQ</sequence>
<evidence type="ECO:0000313" key="1">
    <source>
        <dbReference type="EMBL" id="JAH99464.1"/>
    </source>
</evidence>
<dbReference type="EMBL" id="GBXM01009113">
    <property type="protein sequence ID" value="JAH99464.1"/>
    <property type="molecule type" value="Transcribed_RNA"/>
</dbReference>
<name>A0A0E9XA31_ANGAN</name>
<organism evidence="1">
    <name type="scientific">Anguilla anguilla</name>
    <name type="common">European freshwater eel</name>
    <name type="synonym">Muraena anguilla</name>
    <dbReference type="NCBI Taxonomy" id="7936"/>
    <lineage>
        <taxon>Eukaryota</taxon>
        <taxon>Metazoa</taxon>
        <taxon>Chordata</taxon>
        <taxon>Craniata</taxon>
        <taxon>Vertebrata</taxon>
        <taxon>Euteleostomi</taxon>
        <taxon>Actinopterygii</taxon>
        <taxon>Neopterygii</taxon>
        <taxon>Teleostei</taxon>
        <taxon>Anguilliformes</taxon>
        <taxon>Anguillidae</taxon>
        <taxon>Anguilla</taxon>
    </lineage>
</organism>
<reference evidence="1" key="1">
    <citation type="submission" date="2014-11" db="EMBL/GenBank/DDBJ databases">
        <authorList>
            <person name="Amaro Gonzalez C."/>
        </authorList>
    </citation>
    <scope>NUCLEOTIDE SEQUENCE</scope>
</reference>
<dbReference type="AlphaFoldDB" id="A0A0E9XA31"/>
<accession>A0A0E9XA31</accession>
<reference evidence="1" key="2">
    <citation type="journal article" date="2015" name="Fish Shellfish Immunol.">
        <title>Early steps in the European eel (Anguilla anguilla)-Vibrio vulnificus interaction in the gills: Role of the RtxA13 toxin.</title>
        <authorList>
            <person name="Callol A."/>
            <person name="Pajuelo D."/>
            <person name="Ebbesson L."/>
            <person name="Teles M."/>
            <person name="MacKenzie S."/>
            <person name="Amaro C."/>
        </authorList>
    </citation>
    <scope>NUCLEOTIDE SEQUENCE</scope>
</reference>